<dbReference type="PROSITE" id="PS00307">
    <property type="entry name" value="LECTIN_LEGUME_BETA"/>
    <property type="match status" value="1"/>
</dbReference>
<comment type="similarity">
    <text evidence="1 8 9">Belongs to the class-I aminoacyl-tRNA synthetase family.</text>
</comment>
<sequence>MDLKSIFSKSLSSCLKGSLTKDEIHSSIEVPKHTQHGDLAFPCFRLAKIERKAPSAIAEQLAASLQAPEISKVTAIGPYVNVTFDPKTVGKKIVDTILQQGSQYGSHTFGSSKTVVIDMSSPNIAKPFSMGHLRSTVIGNSLAFIANKCGYTPIRINYIGDWGTQFGKLIVAFKKWGDIDKVKENPIAELFTLYKKFHEEAATNPELEAEGRRAFKLLEDGEEEITNLWKWFRDESLQAFKKIYQLLGVEFDSYHGEAFFNDKMQEVIDQLKEKQLLETSQGAEVVRLEDKALPPCLIKKSDGATLYATRDLAAALYRQREYHFHKALYVVGQEQTIHFKQITSVLGKLGYDWADNIQHIPFGLYLKDGKKMSTRKGRVVLLEEVLLEAITMAKSNIEEKNPHLQNAEDVAKSVGVGAIIFHDLKNDRQNDIEFSLESMLTFEGETGPYIQYANARAHSILRKSGEATFTTFDGLEDAESWDIIKLLRLFPEVIEKANLASSPSYIAKYTVDLAQSFNRYYGKTRILQQDTERESRLALVNAVSIVLTEALKLLGLKAPVEM</sequence>
<keyword evidence="8" id="KW-0963">Cytoplasm</keyword>
<evidence type="ECO:0000256" key="2">
    <source>
        <dbReference type="ARBA" id="ARBA00022598"/>
    </source>
</evidence>
<keyword evidence="2 8" id="KW-0436">Ligase</keyword>
<dbReference type="Proteomes" id="UP001597506">
    <property type="component" value="Unassembled WGS sequence"/>
</dbReference>
<keyword evidence="13" id="KW-1185">Reference proteome</keyword>
<accession>A0ABW5RNU0</accession>
<dbReference type="PRINTS" id="PR01038">
    <property type="entry name" value="TRNASYNTHARG"/>
</dbReference>
<dbReference type="InterPro" id="IPR014729">
    <property type="entry name" value="Rossmann-like_a/b/a_fold"/>
</dbReference>
<reference evidence="13" key="1">
    <citation type="journal article" date="2019" name="Int. J. Syst. Evol. Microbiol.">
        <title>The Global Catalogue of Microorganisms (GCM) 10K type strain sequencing project: providing services to taxonomists for standard genome sequencing and annotation.</title>
        <authorList>
            <consortium name="The Broad Institute Genomics Platform"/>
            <consortium name="The Broad Institute Genome Sequencing Center for Infectious Disease"/>
            <person name="Wu L."/>
            <person name="Ma J."/>
        </authorList>
    </citation>
    <scope>NUCLEOTIDE SEQUENCE [LARGE SCALE GENOMIC DNA]</scope>
    <source>
        <strain evidence="13">KCTC 3913</strain>
    </source>
</reference>
<dbReference type="RefSeq" id="WP_377931700.1">
    <property type="nucleotide sequence ID" value="NZ_JBHUMF010000001.1"/>
</dbReference>
<evidence type="ECO:0000259" key="11">
    <source>
        <dbReference type="SMART" id="SM01016"/>
    </source>
</evidence>
<comment type="catalytic activity">
    <reaction evidence="7 8">
        <text>tRNA(Arg) + L-arginine + ATP = L-arginyl-tRNA(Arg) + AMP + diphosphate</text>
        <dbReference type="Rhea" id="RHEA:20301"/>
        <dbReference type="Rhea" id="RHEA-COMP:9658"/>
        <dbReference type="Rhea" id="RHEA-COMP:9673"/>
        <dbReference type="ChEBI" id="CHEBI:30616"/>
        <dbReference type="ChEBI" id="CHEBI:32682"/>
        <dbReference type="ChEBI" id="CHEBI:33019"/>
        <dbReference type="ChEBI" id="CHEBI:78442"/>
        <dbReference type="ChEBI" id="CHEBI:78513"/>
        <dbReference type="ChEBI" id="CHEBI:456215"/>
        <dbReference type="EC" id="6.1.1.19"/>
    </reaction>
</comment>
<dbReference type="InterPro" id="IPR005148">
    <property type="entry name" value="Arg-tRNA-synth_N"/>
</dbReference>
<keyword evidence="5 8" id="KW-0648">Protein biosynthesis</keyword>
<dbReference type="InterPro" id="IPR035684">
    <property type="entry name" value="ArgRS_core"/>
</dbReference>
<evidence type="ECO:0000259" key="10">
    <source>
        <dbReference type="SMART" id="SM00836"/>
    </source>
</evidence>
<keyword evidence="6 8" id="KW-0030">Aminoacyl-tRNA synthetase</keyword>
<evidence type="ECO:0000256" key="1">
    <source>
        <dbReference type="ARBA" id="ARBA00005594"/>
    </source>
</evidence>
<dbReference type="NCBIfam" id="TIGR00456">
    <property type="entry name" value="argS"/>
    <property type="match status" value="1"/>
</dbReference>
<comment type="subunit">
    <text evidence="8">Monomer.</text>
</comment>
<feature type="domain" description="Arginyl tRNA synthetase N-terminal" evidence="11">
    <location>
        <begin position="1"/>
        <end position="84"/>
    </location>
</feature>
<evidence type="ECO:0000313" key="12">
    <source>
        <dbReference type="EMBL" id="MFD2679237.1"/>
    </source>
</evidence>
<evidence type="ECO:0000256" key="5">
    <source>
        <dbReference type="ARBA" id="ARBA00022917"/>
    </source>
</evidence>
<dbReference type="EC" id="6.1.1.19" evidence="8"/>
<comment type="subcellular location">
    <subcellularLocation>
        <location evidence="8">Cytoplasm</location>
    </subcellularLocation>
</comment>
<gene>
    <name evidence="8 12" type="primary">argS</name>
    <name evidence="12" type="ORF">ACFSUL_00575</name>
</gene>
<name>A0ABW5RNU0_9BACI</name>
<dbReference type="SUPFAM" id="SSF55190">
    <property type="entry name" value="Arginyl-tRNA synthetase (ArgRS), N-terminal 'additional' domain"/>
    <property type="match status" value="1"/>
</dbReference>
<feature type="domain" description="DALR anticodon binding" evidence="10">
    <location>
        <begin position="450"/>
        <end position="562"/>
    </location>
</feature>
<dbReference type="InterPro" id="IPR009080">
    <property type="entry name" value="tRNAsynth_Ia_anticodon-bd"/>
</dbReference>
<dbReference type="SUPFAM" id="SSF52374">
    <property type="entry name" value="Nucleotidylyl transferase"/>
    <property type="match status" value="1"/>
</dbReference>
<dbReference type="SMART" id="SM01016">
    <property type="entry name" value="Arg_tRNA_synt_N"/>
    <property type="match status" value="1"/>
</dbReference>
<feature type="short sequence motif" description="'HIGH' region" evidence="8">
    <location>
        <begin position="122"/>
        <end position="132"/>
    </location>
</feature>
<evidence type="ECO:0000256" key="6">
    <source>
        <dbReference type="ARBA" id="ARBA00023146"/>
    </source>
</evidence>
<evidence type="ECO:0000313" key="13">
    <source>
        <dbReference type="Proteomes" id="UP001597506"/>
    </source>
</evidence>
<proteinExistence type="inferred from homology"/>
<protein>
    <recommendedName>
        <fullName evidence="8">Arginine--tRNA ligase</fullName>
        <ecNumber evidence="8">6.1.1.19</ecNumber>
    </recommendedName>
    <alternativeName>
        <fullName evidence="8">Arginyl-tRNA synthetase</fullName>
        <shortName evidence="8">ArgRS</shortName>
    </alternativeName>
</protein>
<dbReference type="HAMAP" id="MF_00123">
    <property type="entry name" value="Arg_tRNA_synth"/>
    <property type="match status" value="1"/>
</dbReference>
<dbReference type="Gene3D" id="3.40.50.620">
    <property type="entry name" value="HUPs"/>
    <property type="match status" value="1"/>
</dbReference>
<dbReference type="SUPFAM" id="SSF47323">
    <property type="entry name" value="Anticodon-binding domain of a subclass of class I aminoacyl-tRNA synthetases"/>
    <property type="match status" value="1"/>
</dbReference>
<keyword evidence="4 8" id="KW-0067">ATP-binding</keyword>
<dbReference type="CDD" id="cd07956">
    <property type="entry name" value="Anticodon_Ia_Arg"/>
    <property type="match status" value="1"/>
</dbReference>
<dbReference type="PANTHER" id="PTHR11956:SF5">
    <property type="entry name" value="ARGININE--TRNA LIGASE, CYTOPLASMIC"/>
    <property type="match status" value="1"/>
</dbReference>
<dbReference type="Pfam" id="PF00750">
    <property type="entry name" value="tRNA-synt_1d"/>
    <property type="match status" value="1"/>
</dbReference>
<dbReference type="InterPro" id="IPR019825">
    <property type="entry name" value="Lectin_legB_Mn/Ca_BS"/>
</dbReference>
<keyword evidence="3 8" id="KW-0547">Nucleotide-binding</keyword>
<dbReference type="EMBL" id="JBHUMF010000001">
    <property type="protein sequence ID" value="MFD2679237.1"/>
    <property type="molecule type" value="Genomic_DNA"/>
</dbReference>
<evidence type="ECO:0000256" key="4">
    <source>
        <dbReference type="ARBA" id="ARBA00022840"/>
    </source>
</evidence>
<evidence type="ECO:0000256" key="9">
    <source>
        <dbReference type="RuleBase" id="RU363038"/>
    </source>
</evidence>
<evidence type="ECO:0000256" key="8">
    <source>
        <dbReference type="HAMAP-Rule" id="MF_00123"/>
    </source>
</evidence>
<dbReference type="GO" id="GO:0004814">
    <property type="term" value="F:arginine-tRNA ligase activity"/>
    <property type="evidence" value="ECO:0007669"/>
    <property type="project" value="UniProtKB-EC"/>
</dbReference>
<dbReference type="SMART" id="SM00836">
    <property type="entry name" value="DALR_1"/>
    <property type="match status" value="1"/>
</dbReference>
<evidence type="ECO:0000256" key="7">
    <source>
        <dbReference type="ARBA" id="ARBA00049339"/>
    </source>
</evidence>
<organism evidence="12 13">
    <name type="scientific">Bacillus seohaeanensis</name>
    <dbReference type="NCBI Taxonomy" id="284580"/>
    <lineage>
        <taxon>Bacteria</taxon>
        <taxon>Bacillati</taxon>
        <taxon>Bacillota</taxon>
        <taxon>Bacilli</taxon>
        <taxon>Bacillales</taxon>
        <taxon>Bacillaceae</taxon>
        <taxon>Bacillus</taxon>
    </lineage>
</organism>
<dbReference type="Gene3D" id="1.10.730.10">
    <property type="entry name" value="Isoleucyl-tRNA Synthetase, Domain 1"/>
    <property type="match status" value="1"/>
</dbReference>
<dbReference type="PANTHER" id="PTHR11956">
    <property type="entry name" value="ARGINYL-TRNA SYNTHETASE"/>
    <property type="match status" value="1"/>
</dbReference>
<dbReference type="CDD" id="cd00671">
    <property type="entry name" value="ArgRS_core"/>
    <property type="match status" value="1"/>
</dbReference>
<dbReference type="InterPro" id="IPR001278">
    <property type="entry name" value="Arg-tRNA-ligase"/>
</dbReference>
<dbReference type="Pfam" id="PF03485">
    <property type="entry name" value="Arg_tRNA_synt_N"/>
    <property type="match status" value="1"/>
</dbReference>
<dbReference type="Pfam" id="PF05746">
    <property type="entry name" value="DALR_1"/>
    <property type="match status" value="1"/>
</dbReference>
<dbReference type="InterPro" id="IPR036695">
    <property type="entry name" value="Arg-tRNA-synth_N_sf"/>
</dbReference>
<comment type="caution">
    <text evidence="12">The sequence shown here is derived from an EMBL/GenBank/DDBJ whole genome shotgun (WGS) entry which is preliminary data.</text>
</comment>
<evidence type="ECO:0000256" key="3">
    <source>
        <dbReference type="ARBA" id="ARBA00022741"/>
    </source>
</evidence>
<dbReference type="Gene3D" id="3.30.1360.70">
    <property type="entry name" value="Arginyl tRNA synthetase N-terminal domain"/>
    <property type="match status" value="1"/>
</dbReference>
<dbReference type="InterPro" id="IPR008909">
    <property type="entry name" value="DALR_anticod-bd"/>
</dbReference>